<dbReference type="Gene3D" id="3.30.70.100">
    <property type="match status" value="1"/>
</dbReference>
<dbReference type="CDD" id="cd17472">
    <property type="entry name" value="MFS_YajR_like"/>
    <property type="match status" value="1"/>
</dbReference>
<dbReference type="Gene3D" id="1.20.1250.20">
    <property type="entry name" value="MFS general substrate transporter like domains"/>
    <property type="match status" value="1"/>
</dbReference>
<dbReference type="GO" id="GO:0022857">
    <property type="term" value="F:transmembrane transporter activity"/>
    <property type="evidence" value="ECO:0007669"/>
    <property type="project" value="InterPro"/>
</dbReference>
<evidence type="ECO:0000259" key="8">
    <source>
        <dbReference type="PROSITE" id="PS50850"/>
    </source>
</evidence>
<feature type="transmembrane region" description="Helical" evidence="7">
    <location>
        <begin position="53"/>
        <end position="72"/>
    </location>
</feature>
<evidence type="ECO:0000313" key="9">
    <source>
        <dbReference type="EMBL" id="MBB4013431.1"/>
    </source>
</evidence>
<evidence type="ECO:0000256" key="7">
    <source>
        <dbReference type="SAM" id="Phobius"/>
    </source>
</evidence>
<keyword evidence="3" id="KW-1003">Cell membrane</keyword>
<evidence type="ECO:0000313" key="10">
    <source>
        <dbReference type="Proteomes" id="UP000561045"/>
    </source>
</evidence>
<dbReference type="InterPro" id="IPR036259">
    <property type="entry name" value="MFS_trans_sf"/>
</dbReference>
<feature type="transmembrane region" description="Helical" evidence="7">
    <location>
        <begin position="84"/>
        <end position="103"/>
    </location>
</feature>
<keyword evidence="6 7" id="KW-0472">Membrane</keyword>
<dbReference type="GO" id="GO:0005886">
    <property type="term" value="C:plasma membrane"/>
    <property type="evidence" value="ECO:0007669"/>
    <property type="project" value="UniProtKB-SubCell"/>
</dbReference>
<name>A0A840BIQ9_9RHOO</name>
<feature type="transmembrane region" description="Helical" evidence="7">
    <location>
        <begin position="20"/>
        <end position="41"/>
    </location>
</feature>
<feature type="domain" description="Major facilitator superfamily (MFS) profile" evidence="8">
    <location>
        <begin position="16"/>
        <end position="391"/>
    </location>
</feature>
<dbReference type="PANTHER" id="PTHR23517:SF2">
    <property type="entry name" value="MULTIDRUG RESISTANCE PROTEIN MDTH"/>
    <property type="match status" value="1"/>
</dbReference>
<dbReference type="InterPro" id="IPR050171">
    <property type="entry name" value="MFS_Transporters"/>
</dbReference>
<evidence type="ECO:0000256" key="3">
    <source>
        <dbReference type="ARBA" id="ARBA00022475"/>
    </source>
</evidence>
<evidence type="ECO:0000256" key="5">
    <source>
        <dbReference type="ARBA" id="ARBA00022989"/>
    </source>
</evidence>
<keyword evidence="4 7" id="KW-0812">Transmembrane</keyword>
<dbReference type="SUPFAM" id="SSF103473">
    <property type="entry name" value="MFS general substrate transporter"/>
    <property type="match status" value="1"/>
</dbReference>
<feature type="transmembrane region" description="Helical" evidence="7">
    <location>
        <begin position="302"/>
        <end position="320"/>
    </location>
</feature>
<feature type="transmembrane region" description="Helical" evidence="7">
    <location>
        <begin position="165"/>
        <end position="187"/>
    </location>
</feature>
<dbReference type="InterPro" id="IPR011701">
    <property type="entry name" value="MFS"/>
</dbReference>
<accession>A0A840BIQ9</accession>
<dbReference type="Pfam" id="PF07690">
    <property type="entry name" value="MFS_1"/>
    <property type="match status" value="1"/>
</dbReference>
<organism evidence="9 10">
    <name type="scientific">Niveibacterium umoris</name>
    <dbReference type="NCBI Taxonomy" id="1193620"/>
    <lineage>
        <taxon>Bacteria</taxon>
        <taxon>Pseudomonadati</taxon>
        <taxon>Pseudomonadota</taxon>
        <taxon>Betaproteobacteria</taxon>
        <taxon>Rhodocyclales</taxon>
        <taxon>Rhodocyclaceae</taxon>
        <taxon>Niveibacterium</taxon>
    </lineage>
</organism>
<dbReference type="AlphaFoldDB" id="A0A840BIQ9"/>
<evidence type="ECO:0000256" key="4">
    <source>
        <dbReference type="ARBA" id="ARBA00022692"/>
    </source>
</evidence>
<evidence type="ECO:0000256" key="1">
    <source>
        <dbReference type="ARBA" id="ARBA00004651"/>
    </source>
</evidence>
<dbReference type="PANTHER" id="PTHR23517">
    <property type="entry name" value="RESISTANCE PROTEIN MDTM, PUTATIVE-RELATED-RELATED"/>
    <property type="match status" value="1"/>
</dbReference>
<dbReference type="RefSeq" id="WP_338086697.1">
    <property type="nucleotide sequence ID" value="NZ_BAABLE010000005.1"/>
</dbReference>
<dbReference type="EMBL" id="JACIET010000002">
    <property type="protein sequence ID" value="MBB4013431.1"/>
    <property type="molecule type" value="Genomic_DNA"/>
</dbReference>
<feature type="transmembrane region" description="Helical" evidence="7">
    <location>
        <begin position="278"/>
        <end position="296"/>
    </location>
</feature>
<protein>
    <submittedName>
        <fullName evidence="9">MFS family permease</fullName>
    </submittedName>
</protein>
<keyword evidence="5 7" id="KW-1133">Transmembrane helix</keyword>
<feature type="transmembrane region" description="Helical" evidence="7">
    <location>
        <begin position="369"/>
        <end position="386"/>
    </location>
</feature>
<dbReference type="PROSITE" id="PS50850">
    <property type="entry name" value="MFS"/>
    <property type="match status" value="1"/>
</dbReference>
<evidence type="ECO:0000256" key="6">
    <source>
        <dbReference type="ARBA" id="ARBA00023136"/>
    </source>
</evidence>
<feature type="transmembrane region" description="Helical" evidence="7">
    <location>
        <begin position="208"/>
        <end position="233"/>
    </location>
</feature>
<evidence type="ECO:0000256" key="2">
    <source>
        <dbReference type="ARBA" id="ARBA00022448"/>
    </source>
</evidence>
<feature type="transmembrane region" description="Helical" evidence="7">
    <location>
        <begin position="253"/>
        <end position="271"/>
    </location>
</feature>
<feature type="transmembrane region" description="Helical" evidence="7">
    <location>
        <begin position="109"/>
        <end position="128"/>
    </location>
</feature>
<gene>
    <name evidence="9" type="ORF">GGR36_002777</name>
</gene>
<keyword evidence="10" id="KW-1185">Reference proteome</keyword>
<sequence>MSSPFSDRMSAQERRAGATLAAIFALRMLGLFLILPVFSVFAKTLPGGNDLQWAGLALGAFGMVQAIFQVPFGVASDRFGRKPVIVFGLLMFAAGCALAAWAPNIGWMIAARALQGAGAISAAVSALAADLTREQHRTKVMAMIGSTIGLVFAVSLVASPALYQWIGMHGMFLLTGALSLLAIPVLLRAVPTPPRIETAMPRVPLRSVLADSQLAPLHFGVFAIHMIQMGMFLIVPRILVDAEHLPLAEHWKIYLPVVLASFMLMVPAIIYAERKRQLRRVLLASIVLLAATQLGFLLAHDAFWPIVALLFLFFVGFNIVEASLPSLVSRIAPPQAKGAALGVYNTSQSIGAALGGAAGGAIAVHFGPHAVFAATTLLAVIWWLWARTMRNPPQLTEREIAIDPHIEIASFRRELLALPGVREAIVVPERRMAYLKVNPERWDEASLRRLTGCQGVINSVQIDAAPDNLFCPKSTKDDLFCQQ</sequence>
<dbReference type="Proteomes" id="UP000561045">
    <property type="component" value="Unassembled WGS sequence"/>
</dbReference>
<feature type="transmembrane region" description="Helical" evidence="7">
    <location>
        <begin position="341"/>
        <end position="363"/>
    </location>
</feature>
<comment type="subcellular location">
    <subcellularLocation>
        <location evidence="1">Cell membrane</location>
        <topology evidence="1">Multi-pass membrane protein</topology>
    </subcellularLocation>
</comment>
<reference evidence="9 10" key="1">
    <citation type="submission" date="2020-08" db="EMBL/GenBank/DDBJ databases">
        <title>Genomic Encyclopedia of Type Strains, Phase IV (KMG-IV): sequencing the most valuable type-strain genomes for metagenomic binning, comparative biology and taxonomic classification.</title>
        <authorList>
            <person name="Goeker M."/>
        </authorList>
    </citation>
    <scope>NUCLEOTIDE SEQUENCE [LARGE SCALE GENOMIC DNA]</scope>
    <source>
        <strain evidence="9 10">DSM 106739</strain>
    </source>
</reference>
<feature type="transmembrane region" description="Helical" evidence="7">
    <location>
        <begin position="140"/>
        <end position="159"/>
    </location>
</feature>
<dbReference type="InterPro" id="IPR020846">
    <property type="entry name" value="MFS_dom"/>
</dbReference>
<proteinExistence type="predicted"/>
<comment type="caution">
    <text evidence="9">The sequence shown here is derived from an EMBL/GenBank/DDBJ whole genome shotgun (WGS) entry which is preliminary data.</text>
</comment>
<keyword evidence="2" id="KW-0813">Transport</keyword>